<feature type="signal peptide" evidence="1">
    <location>
        <begin position="1"/>
        <end position="26"/>
    </location>
</feature>
<evidence type="ECO:0000313" key="3">
    <source>
        <dbReference type="Proteomes" id="UP000061457"/>
    </source>
</evidence>
<dbReference type="PATRIC" id="fig|161398.10.peg.2096"/>
<name>A0A0S2K3C5_9GAMM</name>
<accession>A0A0S2K3C5</accession>
<dbReference type="OrthoDB" id="9779730at2"/>
<keyword evidence="1" id="KW-0732">Signal</keyword>
<dbReference type="RefSeq" id="WP_058030219.1">
    <property type="nucleotide sequence ID" value="NZ_CP013187.1"/>
</dbReference>
<evidence type="ECO:0000256" key="1">
    <source>
        <dbReference type="SAM" id="SignalP"/>
    </source>
</evidence>
<proteinExistence type="predicted"/>
<organism evidence="2 3">
    <name type="scientific">Pseudoalteromonas phenolica</name>
    <dbReference type="NCBI Taxonomy" id="161398"/>
    <lineage>
        <taxon>Bacteria</taxon>
        <taxon>Pseudomonadati</taxon>
        <taxon>Pseudomonadota</taxon>
        <taxon>Gammaproteobacteria</taxon>
        <taxon>Alteromonadales</taxon>
        <taxon>Pseudoalteromonadaceae</taxon>
        <taxon>Pseudoalteromonas</taxon>
    </lineage>
</organism>
<dbReference type="STRING" id="161398.PP2015_2061"/>
<feature type="chain" id="PRO_5006600981" evidence="1">
    <location>
        <begin position="27"/>
        <end position="296"/>
    </location>
</feature>
<dbReference type="EMBL" id="CP013187">
    <property type="protein sequence ID" value="ALO42559.1"/>
    <property type="molecule type" value="Genomic_DNA"/>
</dbReference>
<sequence length="296" mass="33739">MLIKKIKIPALIAGFCFTTFSNPTYAVDPFEDFHEYGELSDEEIHELHKGEFLYGDTEFGLIINKGNAENTAFKLKGNLYQDFTHWRNHFKFDGLYREDTDAESGAETVSAERYFVSMQGNYKIGQDNQSLFLYGDYEDDEFNGKEYTATFALGYGTRLFEGRKNTVDFDIGPGFSISKTDDEIEILENEERVQQGQLLRLALQWERKVSPRTRFNQDVSIERSLSGLNTRVLSETALVTQVLGGIGFKVAYTYRYNSMPEEDKLKKDSEVSATLIYSFSGGLQDFSSPTPVTIKD</sequence>
<protein>
    <submittedName>
        <fullName evidence="2">Putative salt-induced outer membrane protein</fullName>
    </submittedName>
</protein>
<dbReference type="KEGG" id="pphe:PP2015_2061"/>
<dbReference type="Pfam" id="PF04338">
    <property type="entry name" value="DUF481"/>
    <property type="match status" value="1"/>
</dbReference>
<dbReference type="AlphaFoldDB" id="A0A0S2K3C5"/>
<dbReference type="Proteomes" id="UP000061457">
    <property type="component" value="Chromosome I"/>
</dbReference>
<reference evidence="2 3" key="1">
    <citation type="submission" date="2015-11" db="EMBL/GenBank/DDBJ databases">
        <authorList>
            <person name="Zhang Y."/>
            <person name="Guo Z."/>
        </authorList>
    </citation>
    <scope>NUCLEOTIDE SEQUENCE [LARGE SCALE GENOMIC DNA]</scope>
    <source>
        <strain evidence="2 3">KCTC 12086</strain>
    </source>
</reference>
<evidence type="ECO:0000313" key="2">
    <source>
        <dbReference type="EMBL" id="ALO42559.1"/>
    </source>
</evidence>
<gene>
    <name evidence="2" type="ORF">PP2015_2061</name>
</gene>
<dbReference type="InterPro" id="IPR007433">
    <property type="entry name" value="DUF481"/>
</dbReference>
<keyword evidence="3" id="KW-1185">Reference proteome</keyword>